<gene>
    <name evidence="1" type="ORF">B8W88_02570</name>
</gene>
<evidence type="ECO:0000313" key="1">
    <source>
        <dbReference type="EMBL" id="PAK90050.1"/>
    </source>
</evidence>
<organism evidence="1 2">
    <name type="scientific">Lactococcus lactis</name>
    <dbReference type="NCBI Taxonomy" id="1358"/>
    <lineage>
        <taxon>Bacteria</taxon>
        <taxon>Bacillati</taxon>
        <taxon>Bacillota</taxon>
        <taxon>Bacilli</taxon>
        <taxon>Lactobacillales</taxon>
        <taxon>Streptococcaceae</taxon>
        <taxon>Lactococcus</taxon>
    </lineage>
</organism>
<protein>
    <submittedName>
        <fullName evidence="1">Uncharacterized protein</fullName>
    </submittedName>
</protein>
<comment type="caution">
    <text evidence="1">The sequence shown here is derived from an EMBL/GenBank/DDBJ whole genome shotgun (WGS) entry which is preliminary data.</text>
</comment>
<proteinExistence type="predicted"/>
<sequence length="179" mass="21374">MRINTLGPETTDSYCVAKNLCKNNDEILLYDSFDALIDNLWKMKDEYILIPAAYESVDKKYDWKDFNFDYWENVELTRVFHKKTKQMVLIEHTNFKKNIAVIQPATKIMLKKYLKEKRIDSEIEYESSKVKAYQQFFSNKYRFTIISSDVVRVTDQIITRKIYNPEMVWCLYKVRGGGN</sequence>
<name>A0AAQ0U1C1_9LACT</name>
<dbReference type="AlphaFoldDB" id="A0AAQ0U1C1"/>
<evidence type="ECO:0000313" key="2">
    <source>
        <dbReference type="Proteomes" id="UP000215635"/>
    </source>
</evidence>
<dbReference type="Proteomes" id="UP000215635">
    <property type="component" value="Unassembled WGS sequence"/>
</dbReference>
<dbReference type="RefSeq" id="WP_095348265.1">
    <property type="nucleotide sequence ID" value="NZ_CP184687.1"/>
</dbReference>
<dbReference type="EMBL" id="NCWV01000002">
    <property type="protein sequence ID" value="PAK90050.1"/>
    <property type="molecule type" value="Genomic_DNA"/>
</dbReference>
<accession>A0AAQ0U1C1</accession>
<reference evidence="1 2" key="1">
    <citation type="submission" date="2017-04" db="EMBL/GenBank/DDBJ databases">
        <title>Kefir bacterial isolates.</title>
        <authorList>
            <person name="Kim Y."/>
            <person name="Blasche S."/>
            <person name="Patil K.R."/>
        </authorList>
    </citation>
    <scope>NUCLEOTIDE SEQUENCE [LARGE SCALE GENOMIC DNA]</scope>
    <source>
        <strain evidence="1 2">OG2</strain>
    </source>
</reference>